<dbReference type="AlphaFoldDB" id="A0A1Y4STQ7"/>
<sequence>MKIGDYVVRKKYNRDILFEIFDIKDDVYYLRGVELRLIADSEEEDLELSEVQPHDDDHFVMERHPVIRGKVLHLDGDEKYLKMCQKKYEELKIRADCYYMKESEMADRVVELLEKHKPQILVITGHDALRKNADKSIGQNYQHSLDYMAAVKKARQYQGDKDALIIIAGACQSYYEMLLASGANFASSPKRINIHALDPVYIASLVANESVRNYCDVEDIINHTSHKQSGIGGIDTRGVARKIYPTRG</sequence>
<proteinExistence type="predicted"/>
<keyword evidence="2" id="KW-1185">Reference proteome</keyword>
<reference evidence="1 2" key="1">
    <citation type="journal article" date="2018" name="BMC Genomics">
        <title>Whole genome sequencing and function prediction of 133 gut anaerobes isolated from chicken caecum in pure cultures.</title>
        <authorList>
            <person name="Medvecky M."/>
            <person name="Cejkova D."/>
            <person name="Polansky O."/>
            <person name="Karasova D."/>
            <person name="Kubasova T."/>
            <person name="Cizek A."/>
            <person name="Rychlik I."/>
        </authorList>
    </citation>
    <scope>NUCLEOTIDE SEQUENCE [LARGE SCALE GENOMIC DNA]</scope>
    <source>
        <strain evidence="1 2">An13</strain>
    </source>
</reference>
<name>A0A1Y4STQ7_9FIRM</name>
<comment type="caution">
    <text evidence="1">The sequence shown here is derived from an EMBL/GenBank/DDBJ whole genome shotgun (WGS) entry which is preliminary data.</text>
</comment>
<dbReference type="Proteomes" id="UP000195305">
    <property type="component" value="Unassembled WGS sequence"/>
</dbReference>
<dbReference type="RefSeq" id="WP_087359094.1">
    <property type="nucleotide sequence ID" value="NZ_AP031415.1"/>
</dbReference>
<dbReference type="PIRSF" id="PIRSF011575">
    <property type="entry name" value="YabG"/>
    <property type="match status" value="1"/>
</dbReference>
<gene>
    <name evidence="1" type="ORF">B5E75_10750</name>
</gene>
<organism evidence="1 2">
    <name type="scientific">Massilimicrobiota timonensis</name>
    <dbReference type="NCBI Taxonomy" id="1776392"/>
    <lineage>
        <taxon>Bacteria</taxon>
        <taxon>Bacillati</taxon>
        <taxon>Bacillota</taxon>
        <taxon>Erysipelotrichia</taxon>
        <taxon>Erysipelotrichales</taxon>
        <taxon>Erysipelotrichaceae</taxon>
        <taxon>Massilimicrobiota</taxon>
    </lineage>
</organism>
<dbReference type="EMBL" id="NFLJ01000033">
    <property type="protein sequence ID" value="OUQ33296.1"/>
    <property type="molecule type" value="Genomic_DNA"/>
</dbReference>
<accession>A0A1Y4STQ7</accession>
<dbReference type="Pfam" id="PF05582">
    <property type="entry name" value="Peptidase_U57"/>
    <property type="match status" value="2"/>
</dbReference>
<evidence type="ECO:0000313" key="2">
    <source>
        <dbReference type="Proteomes" id="UP000195305"/>
    </source>
</evidence>
<dbReference type="InterPro" id="IPR008764">
    <property type="entry name" value="Peptidase_U57"/>
</dbReference>
<protein>
    <submittedName>
        <fullName evidence="1">Peptidase</fullName>
    </submittedName>
</protein>
<dbReference type="OrthoDB" id="9785306at2"/>
<evidence type="ECO:0000313" key="1">
    <source>
        <dbReference type="EMBL" id="OUQ33296.1"/>
    </source>
</evidence>